<sequence length="260" mass="27670">MAKMVCDCEYLDRLADAPKAELRMKINNKKINTQRDIDNATGRLAKKAGYDASSLLRLAERRESSGPSTPDKTSAPAPAPPTGSKKRKPSSTRVFDKDEDGDSDFSRGRKSSTSKKLRPTAKKNSGLGRPPKASKTRAQSMSELPPRMMSASIRAASRPGSSVVCPPVPQFPPHMAPGSGPVHPPCNSPAHQSFGGYFSPGSPHTTYMSPNCALGSGSPGMFLAASQFNNHFPLPDFGQQPPQSQNSQRLPGGVSSHDAA</sequence>
<reference evidence="2" key="1">
    <citation type="journal article" date="2021" name="IMA Fungus">
        <title>Genomic characterization of three marine fungi, including Emericellopsis atlantica sp. nov. with signatures of a generalist lifestyle and marine biomass degradation.</title>
        <authorList>
            <person name="Hagestad O.C."/>
            <person name="Hou L."/>
            <person name="Andersen J.H."/>
            <person name="Hansen E.H."/>
            <person name="Altermark B."/>
            <person name="Li C."/>
            <person name="Kuhnert E."/>
            <person name="Cox R.J."/>
            <person name="Crous P.W."/>
            <person name="Spatafora J.W."/>
            <person name="Lail K."/>
            <person name="Amirebrahimi M."/>
            <person name="Lipzen A."/>
            <person name="Pangilinan J."/>
            <person name="Andreopoulos W."/>
            <person name="Hayes R.D."/>
            <person name="Ng V."/>
            <person name="Grigoriev I.V."/>
            <person name="Jackson S.A."/>
            <person name="Sutton T.D.S."/>
            <person name="Dobson A.D.W."/>
            <person name="Rama T."/>
        </authorList>
    </citation>
    <scope>NUCLEOTIDE SEQUENCE</scope>
    <source>
        <strain evidence="2">TRa3180A</strain>
    </source>
</reference>
<name>A0A9P7Z895_9HELO</name>
<feature type="compositionally biased region" description="Basic residues" evidence="1">
    <location>
        <begin position="108"/>
        <end position="121"/>
    </location>
</feature>
<evidence type="ECO:0000313" key="2">
    <source>
        <dbReference type="EMBL" id="KAG9247086.1"/>
    </source>
</evidence>
<dbReference type="OrthoDB" id="4851482at2759"/>
<feature type="compositionally biased region" description="Low complexity" evidence="1">
    <location>
        <begin position="67"/>
        <end position="76"/>
    </location>
</feature>
<evidence type="ECO:0000313" key="3">
    <source>
        <dbReference type="Proteomes" id="UP000887226"/>
    </source>
</evidence>
<organism evidence="2 3">
    <name type="scientific">Calycina marina</name>
    <dbReference type="NCBI Taxonomy" id="1763456"/>
    <lineage>
        <taxon>Eukaryota</taxon>
        <taxon>Fungi</taxon>
        <taxon>Dikarya</taxon>
        <taxon>Ascomycota</taxon>
        <taxon>Pezizomycotina</taxon>
        <taxon>Leotiomycetes</taxon>
        <taxon>Helotiales</taxon>
        <taxon>Pezizellaceae</taxon>
        <taxon>Calycina</taxon>
    </lineage>
</organism>
<dbReference type="EMBL" id="MU253783">
    <property type="protein sequence ID" value="KAG9247086.1"/>
    <property type="molecule type" value="Genomic_DNA"/>
</dbReference>
<comment type="caution">
    <text evidence="2">The sequence shown here is derived from an EMBL/GenBank/DDBJ whole genome shotgun (WGS) entry which is preliminary data.</text>
</comment>
<evidence type="ECO:0000256" key="1">
    <source>
        <dbReference type="SAM" id="MobiDB-lite"/>
    </source>
</evidence>
<feature type="compositionally biased region" description="Polar residues" evidence="1">
    <location>
        <begin position="240"/>
        <end position="249"/>
    </location>
</feature>
<protein>
    <submittedName>
        <fullName evidence="2">Uncharacterized protein</fullName>
    </submittedName>
</protein>
<keyword evidence="3" id="KW-1185">Reference proteome</keyword>
<feature type="region of interest" description="Disordered" evidence="1">
    <location>
        <begin position="230"/>
        <end position="260"/>
    </location>
</feature>
<dbReference type="Proteomes" id="UP000887226">
    <property type="component" value="Unassembled WGS sequence"/>
</dbReference>
<accession>A0A9P7Z895</accession>
<feature type="region of interest" description="Disordered" evidence="1">
    <location>
        <begin position="30"/>
        <end position="165"/>
    </location>
</feature>
<proteinExistence type="predicted"/>
<dbReference type="AlphaFoldDB" id="A0A9P7Z895"/>
<gene>
    <name evidence="2" type="ORF">BJ878DRAFT_494394</name>
</gene>